<dbReference type="EMBL" id="JACEEZ010013695">
    <property type="protein sequence ID" value="KAG0719896.1"/>
    <property type="molecule type" value="Genomic_DNA"/>
</dbReference>
<dbReference type="InterPro" id="IPR004875">
    <property type="entry name" value="DDE_SF_endonuclease_dom"/>
</dbReference>
<evidence type="ECO:0000259" key="2">
    <source>
        <dbReference type="Pfam" id="PF03184"/>
    </source>
</evidence>
<dbReference type="OrthoDB" id="6377204at2759"/>
<evidence type="ECO:0000313" key="4">
    <source>
        <dbReference type="Proteomes" id="UP000770661"/>
    </source>
</evidence>
<sequence length="1010" mass="112860">MDHECFVQTLEHLHKVSYSSMENKILLIMDNAECHMSIHAAEYAIQHGIVIVTLPPHTTAKLQPLDVSVFGPFKSVLRSIQDDFKLSNTHVPITEHMLPEMACKAWDKVCNVTNITNGFRATGIFPVNRNIFPDDAFAGAEVTEQAPPDDDDDLPQTLAAPLTPSSLEPDQPQPGPSGIDSNSNSFISSNSRRHSRSCAALPEGSSTPCCQGAQEDPRCILTEDEEALDQLREKEKKKAAREEKKRRSEEKKREKKREQEARQAAKRRRRSEPVEASSSDEEAADNPALCDDSSEYSDEFAEELEHDAATYPFVQKEPEVGDFVLVQLVFKGKRSEELVHFVAKVISLEEDGRLQLDFLRIKSPLLKDTFHFPAIGDVDSVDRSRVSFVPRSHGSHASQLPAENILTTDRTNLEKAFNHRIETGCSIRTACNLFGVKVSTLGDAFTRSLKESDGRTFVPKHQNIKKVFTDAQEHFIEEYSIKISRMFYGLSTRAFRRMVLKYAEAVGSPAISDVWRRVARERGNHMTFVGIVNAAGHGFPPVFIIARKKMHADFQRGTTPGTTVLLQANGWMDHECFVQTLEHLHKVSYSSMENKILLIMDNAECHMSIHAAEYAIQHGIVIVTLPPHTTAKLQPLDVSVFGPFKSVLRSIQDDFKLSNTHVPITEHMLPEMACKAWDKVCNVTNITNGFRATGIFPVNRNIFPDDAFAGAEVTEQAPPDDDDDLPQTLAAPLTPSSLEPDQPQPGPSGIGRMSPAFFASAASTPEAAPQPRQTPTPTASSPPILDVTPEAVQPYPKAPPRPAARGRKKIRACILTEDEEALDQLREKEKKKAAREEKKRRSEEKKREKKREQEARQAAKRRRRSEPVEASSSDEEAADNPALCDDSSEYSDEFAEELEHDAATYPFVQKEPEVGDFVLVQLVFKGKRSEELVHFVAKVISLEEDGRLQLDFLRIKSPLLKDTFHFPAIGDVDSVDRSRVLGVLTVSTGTTQRQANLIKVLPPLRDFNMH</sequence>
<feature type="compositionally biased region" description="Low complexity" evidence="1">
    <location>
        <begin position="754"/>
        <end position="783"/>
    </location>
</feature>
<feature type="region of interest" description="Disordered" evidence="1">
    <location>
        <begin position="826"/>
        <end position="891"/>
    </location>
</feature>
<dbReference type="Gene3D" id="3.30.420.10">
    <property type="entry name" value="Ribonuclease H-like superfamily/Ribonuclease H"/>
    <property type="match status" value="2"/>
</dbReference>
<feature type="region of interest" description="Disordered" evidence="1">
    <location>
        <begin position="232"/>
        <end position="297"/>
    </location>
</feature>
<evidence type="ECO:0000256" key="1">
    <source>
        <dbReference type="SAM" id="MobiDB-lite"/>
    </source>
</evidence>
<dbReference type="PANTHER" id="PTHR19303">
    <property type="entry name" value="TRANSPOSON"/>
    <property type="match status" value="1"/>
</dbReference>
<dbReference type="InterPro" id="IPR050863">
    <property type="entry name" value="CenT-Element_Derived"/>
</dbReference>
<feature type="domain" description="DDE-1" evidence="2">
    <location>
        <begin position="3"/>
        <end position="81"/>
    </location>
</feature>
<feature type="domain" description="DDE-1" evidence="2">
    <location>
        <begin position="533"/>
        <end position="652"/>
    </location>
</feature>
<evidence type="ECO:0000313" key="3">
    <source>
        <dbReference type="EMBL" id="KAG0719896.1"/>
    </source>
</evidence>
<proteinExistence type="predicted"/>
<dbReference type="GO" id="GO:0005634">
    <property type="term" value="C:nucleus"/>
    <property type="evidence" value="ECO:0007669"/>
    <property type="project" value="TreeGrafter"/>
</dbReference>
<feature type="compositionally biased region" description="Low complexity" evidence="1">
    <location>
        <begin position="181"/>
        <end position="190"/>
    </location>
</feature>
<reference evidence="3" key="1">
    <citation type="submission" date="2020-07" db="EMBL/GenBank/DDBJ databases">
        <title>The High-quality genome of the commercially important snow crab, Chionoecetes opilio.</title>
        <authorList>
            <person name="Jeong J.-H."/>
            <person name="Ryu S."/>
        </authorList>
    </citation>
    <scope>NUCLEOTIDE SEQUENCE</scope>
    <source>
        <strain evidence="3">MADBK_172401_WGS</strain>
        <tissue evidence="3">Digestive gland</tissue>
    </source>
</reference>
<dbReference type="Proteomes" id="UP000770661">
    <property type="component" value="Unassembled WGS sequence"/>
</dbReference>
<dbReference type="InterPro" id="IPR036397">
    <property type="entry name" value="RNaseH_sf"/>
</dbReference>
<name>A0A8J5CTA7_CHIOP</name>
<feature type="compositionally biased region" description="Basic and acidic residues" evidence="1">
    <location>
        <begin position="232"/>
        <end position="263"/>
    </location>
</feature>
<accession>A0A8J5CTA7</accession>
<dbReference type="AlphaFoldDB" id="A0A8J5CTA7"/>
<feature type="compositionally biased region" description="Basic and acidic residues" evidence="1">
    <location>
        <begin position="826"/>
        <end position="857"/>
    </location>
</feature>
<gene>
    <name evidence="3" type="ORF">GWK47_049552</name>
</gene>
<organism evidence="3 4">
    <name type="scientific">Chionoecetes opilio</name>
    <name type="common">Atlantic snow crab</name>
    <name type="synonym">Cancer opilio</name>
    <dbReference type="NCBI Taxonomy" id="41210"/>
    <lineage>
        <taxon>Eukaryota</taxon>
        <taxon>Metazoa</taxon>
        <taxon>Ecdysozoa</taxon>
        <taxon>Arthropoda</taxon>
        <taxon>Crustacea</taxon>
        <taxon>Multicrustacea</taxon>
        <taxon>Malacostraca</taxon>
        <taxon>Eumalacostraca</taxon>
        <taxon>Eucarida</taxon>
        <taxon>Decapoda</taxon>
        <taxon>Pleocyemata</taxon>
        <taxon>Brachyura</taxon>
        <taxon>Eubrachyura</taxon>
        <taxon>Majoidea</taxon>
        <taxon>Majidae</taxon>
        <taxon>Chionoecetes</taxon>
    </lineage>
</organism>
<dbReference type="GO" id="GO:0003677">
    <property type="term" value="F:DNA binding"/>
    <property type="evidence" value="ECO:0007669"/>
    <property type="project" value="TreeGrafter"/>
</dbReference>
<feature type="region of interest" description="Disordered" evidence="1">
    <location>
        <begin position="714"/>
        <end position="808"/>
    </location>
</feature>
<comment type="caution">
    <text evidence="3">The sequence shown here is derived from an EMBL/GenBank/DDBJ whole genome shotgun (WGS) entry which is preliminary data.</text>
</comment>
<dbReference type="PANTHER" id="PTHR19303:SF74">
    <property type="entry name" value="POGO TRANSPOSABLE ELEMENT WITH KRAB DOMAIN"/>
    <property type="match status" value="1"/>
</dbReference>
<dbReference type="Pfam" id="PF03184">
    <property type="entry name" value="DDE_1"/>
    <property type="match status" value="2"/>
</dbReference>
<protein>
    <recommendedName>
        <fullName evidence="2">DDE-1 domain-containing protein</fullName>
    </recommendedName>
</protein>
<keyword evidence="4" id="KW-1185">Reference proteome</keyword>
<feature type="region of interest" description="Disordered" evidence="1">
    <location>
        <begin position="143"/>
        <end position="190"/>
    </location>
</feature>